<keyword evidence="2" id="KW-1185">Reference proteome</keyword>
<accession>M2YW08</accession>
<protein>
    <submittedName>
        <fullName evidence="1">Putative tpaE</fullName>
    </submittedName>
</protein>
<dbReference type="Proteomes" id="UP000054226">
    <property type="component" value="Unassembled WGS sequence"/>
</dbReference>
<gene>
    <name evidence="1" type="ORF">H074_33544</name>
</gene>
<sequence>MNPVLHTTPHGAASGFLRRRRGLRSAAVGDTLVLGGSVTPVRLYGKAATTCVPALLGALDGSRGIRELSEAVGVLEHEVELMLSLLGRHGAVESVATAPGPGSAVAGFFASVAGHRADSRSGEEVRDAFAAITVEVPGEDAFATKVREASATRGRRQSSSGTLVVGGSAAELVDRWRTGSAVLPVRTAGGELAIGPVTRPGANPCPRCVTEGTDEPIALPGRYRDLAAAFVAARIPVLATARHDDVAWSQHIDFESGRTRLVAKASRPGCPDCSVLHGITPRPASAAVRYEATLGRVAPSPGPKTRPAEWPLARRVPAVGIGTPVQRAWAGNPVASLRCHVLFPGEAGTLRAVFGVIRDAPELALLSTVTSSAPAMVVLTGTVETATRWAGSAALHELLVEAGWAIEVLREALGDHAAVLDGWSDDQVAWLPAPVLEREPVLAVLEIREVR</sequence>
<dbReference type="EMBL" id="AOHO01000075">
    <property type="protein sequence ID" value="EME52534.1"/>
    <property type="molecule type" value="Genomic_DNA"/>
</dbReference>
<dbReference type="PATRIC" id="fig|1284240.4.peg.6839"/>
<organism evidence="1 2">
    <name type="scientific">Amycolatopsis decaplanina DSM 44594</name>
    <dbReference type="NCBI Taxonomy" id="1284240"/>
    <lineage>
        <taxon>Bacteria</taxon>
        <taxon>Bacillati</taxon>
        <taxon>Actinomycetota</taxon>
        <taxon>Actinomycetes</taxon>
        <taxon>Pseudonocardiales</taxon>
        <taxon>Pseudonocardiaceae</taxon>
        <taxon>Amycolatopsis</taxon>
    </lineage>
</organism>
<dbReference type="Gene3D" id="3.40.50.720">
    <property type="entry name" value="NAD(P)-binding Rossmann-like Domain"/>
    <property type="match status" value="1"/>
</dbReference>
<dbReference type="OrthoDB" id="7783880at2"/>
<reference evidence="1 2" key="1">
    <citation type="journal article" date="2013" name="Genome Announc.">
        <title>Draft Genome Sequence of Amycolatopsis decaplanina Strain DSM 44594T.</title>
        <authorList>
            <person name="Kaur N."/>
            <person name="Kumar S."/>
            <person name="Bala M."/>
            <person name="Raghava G.P."/>
            <person name="Mayilraj S."/>
        </authorList>
    </citation>
    <scope>NUCLEOTIDE SEQUENCE [LARGE SCALE GENOMIC DNA]</scope>
    <source>
        <strain evidence="1 2">DSM 44594</strain>
    </source>
</reference>
<proteinExistence type="predicted"/>
<comment type="caution">
    <text evidence="1">The sequence shown here is derived from an EMBL/GenBank/DDBJ whole genome shotgun (WGS) entry which is preliminary data.</text>
</comment>
<name>M2YW08_9PSEU</name>
<dbReference type="AlphaFoldDB" id="M2YW08"/>
<evidence type="ECO:0000313" key="1">
    <source>
        <dbReference type="EMBL" id="EME52534.1"/>
    </source>
</evidence>
<dbReference type="RefSeq" id="WP_007034506.1">
    <property type="nucleotide sequence ID" value="NZ_AOHO01000075.1"/>
</dbReference>
<evidence type="ECO:0000313" key="2">
    <source>
        <dbReference type="Proteomes" id="UP000054226"/>
    </source>
</evidence>